<dbReference type="PANTHER" id="PTHR10828:SF38">
    <property type="entry name" value="ARSENICAL-RESISTANCE PROTEIN 2-RELATED"/>
    <property type="match status" value="1"/>
</dbReference>
<dbReference type="Gene3D" id="3.40.250.10">
    <property type="entry name" value="Rhodanese-like domain"/>
    <property type="match status" value="1"/>
</dbReference>
<dbReference type="SUPFAM" id="SSF52821">
    <property type="entry name" value="Rhodanese/Cell cycle control phosphatase"/>
    <property type="match status" value="1"/>
</dbReference>
<dbReference type="Pfam" id="PF00581">
    <property type="entry name" value="Rhodanese"/>
    <property type="match status" value="1"/>
</dbReference>
<evidence type="ECO:0000313" key="2">
    <source>
        <dbReference type="EMBL" id="CAK7268036.1"/>
    </source>
</evidence>
<dbReference type="InterPro" id="IPR036873">
    <property type="entry name" value="Rhodanese-like_dom_sf"/>
</dbReference>
<dbReference type="EC" id="3.1.3.48" evidence="2"/>
<dbReference type="GO" id="GO:0004725">
    <property type="term" value="F:protein tyrosine phosphatase activity"/>
    <property type="evidence" value="ECO:0007669"/>
    <property type="project" value="UniProtKB-EC"/>
</dbReference>
<comment type="caution">
    <text evidence="2">The sequence shown here is derived from an EMBL/GenBank/DDBJ whole genome shotgun (WGS) entry which is preliminary data.</text>
</comment>
<dbReference type="EMBL" id="CAWUON010000033">
    <property type="protein sequence ID" value="CAK7268036.1"/>
    <property type="molecule type" value="Genomic_DNA"/>
</dbReference>
<evidence type="ECO:0000313" key="3">
    <source>
        <dbReference type="Proteomes" id="UP001642502"/>
    </source>
</evidence>
<dbReference type="Proteomes" id="UP001642502">
    <property type="component" value="Unassembled WGS sequence"/>
</dbReference>
<dbReference type="PROSITE" id="PS50206">
    <property type="entry name" value="RHODANESE_3"/>
    <property type="match status" value="1"/>
</dbReference>
<organism evidence="2 3">
    <name type="scientific">Sporothrix epigloea</name>
    <dbReference type="NCBI Taxonomy" id="1892477"/>
    <lineage>
        <taxon>Eukaryota</taxon>
        <taxon>Fungi</taxon>
        <taxon>Dikarya</taxon>
        <taxon>Ascomycota</taxon>
        <taxon>Pezizomycotina</taxon>
        <taxon>Sordariomycetes</taxon>
        <taxon>Sordariomycetidae</taxon>
        <taxon>Ophiostomatales</taxon>
        <taxon>Ophiostomataceae</taxon>
        <taxon>Sporothrix</taxon>
    </lineage>
</organism>
<keyword evidence="2" id="KW-0378">Hydrolase</keyword>
<dbReference type="SMART" id="SM00450">
    <property type="entry name" value="RHOD"/>
    <property type="match status" value="1"/>
</dbReference>
<feature type="domain" description="Rhodanese" evidence="1">
    <location>
        <begin position="22"/>
        <end position="129"/>
    </location>
</feature>
<dbReference type="InterPro" id="IPR001763">
    <property type="entry name" value="Rhodanese-like_dom"/>
</dbReference>
<name>A0ABP0DML6_9PEZI</name>
<evidence type="ECO:0000259" key="1">
    <source>
        <dbReference type="PROSITE" id="PS50206"/>
    </source>
</evidence>
<proteinExistence type="predicted"/>
<reference evidence="2 3" key="1">
    <citation type="submission" date="2024-01" db="EMBL/GenBank/DDBJ databases">
        <authorList>
            <person name="Allen C."/>
            <person name="Tagirdzhanova G."/>
        </authorList>
    </citation>
    <scope>NUCLEOTIDE SEQUENCE [LARGE SCALE GENOMIC DNA]</scope>
    <source>
        <strain evidence="2 3">CBS 119000</strain>
    </source>
</reference>
<keyword evidence="3" id="KW-1185">Reference proteome</keyword>
<protein>
    <submittedName>
        <fullName evidence="2">Cdc25 phosphatase Ibp1</fullName>
        <ecNumber evidence="2">3.1.3.48</ecNumber>
    </submittedName>
</protein>
<sequence length="147" mass="16473">MPAVAPLYPMRAVDLAHRITSGDRSLAIIDVRDGDYIGGHIRGSLHYGYSTFTAMLPELLRRLQNVHTVVFHCALSQQRGPNAAYMYLREVATQQARGRAGVAPLVPQTVYLLEGGFSNWQMMYGREPTLTEGYRPELWRGSWGGYS</sequence>
<accession>A0ABP0DML6</accession>
<gene>
    <name evidence="2" type="primary">ibp1</name>
    <name evidence="2" type="ORF">SEPCBS119000_002850</name>
</gene>
<dbReference type="PANTHER" id="PTHR10828">
    <property type="entry name" value="M-PHASE INDUCER PHOSPHATASE DUAL SPECIFICITY PHOSPHATASE CDC25"/>
    <property type="match status" value="1"/>
</dbReference>